<dbReference type="Pfam" id="PF01569">
    <property type="entry name" value="PAP2"/>
    <property type="match status" value="1"/>
</dbReference>
<comment type="caution">
    <text evidence="3">The sequence shown here is derived from an EMBL/GenBank/DDBJ whole genome shotgun (WGS) entry which is preliminary data.</text>
</comment>
<organism evidence="3 4">
    <name type="scientific">Algoriphagus pacificus</name>
    <dbReference type="NCBI Taxonomy" id="2811234"/>
    <lineage>
        <taxon>Bacteria</taxon>
        <taxon>Pseudomonadati</taxon>
        <taxon>Bacteroidota</taxon>
        <taxon>Cytophagia</taxon>
        <taxon>Cytophagales</taxon>
        <taxon>Cyclobacteriaceae</taxon>
        <taxon>Algoriphagus</taxon>
    </lineage>
</organism>
<evidence type="ECO:0000259" key="2">
    <source>
        <dbReference type="SMART" id="SM00014"/>
    </source>
</evidence>
<reference evidence="3 4" key="1">
    <citation type="submission" date="2021-03" db="EMBL/GenBank/DDBJ databases">
        <title>novel species isolated from a fishpond in China.</title>
        <authorList>
            <person name="Lu H."/>
            <person name="Cai Z."/>
        </authorList>
    </citation>
    <scope>NUCLEOTIDE SEQUENCE [LARGE SCALE GENOMIC DNA]</scope>
    <source>
        <strain evidence="3 4">YJ13C</strain>
    </source>
</reference>
<feature type="transmembrane region" description="Helical" evidence="1">
    <location>
        <begin position="160"/>
        <end position="181"/>
    </location>
</feature>
<feature type="transmembrane region" description="Helical" evidence="1">
    <location>
        <begin position="134"/>
        <end position="154"/>
    </location>
</feature>
<evidence type="ECO:0000313" key="4">
    <source>
        <dbReference type="Proteomes" id="UP000664480"/>
    </source>
</evidence>
<dbReference type="Gene3D" id="1.20.144.10">
    <property type="entry name" value="Phosphatidic acid phosphatase type 2/haloperoxidase"/>
    <property type="match status" value="1"/>
</dbReference>
<dbReference type="PANTHER" id="PTHR14969">
    <property type="entry name" value="SPHINGOSINE-1-PHOSPHATE PHOSPHOHYDROLASE"/>
    <property type="match status" value="1"/>
</dbReference>
<keyword evidence="1" id="KW-0472">Membrane</keyword>
<name>A0ABS3CKH6_9BACT</name>
<dbReference type="SUPFAM" id="SSF48317">
    <property type="entry name" value="Acid phosphatase/Vanadium-dependent haloperoxidase"/>
    <property type="match status" value="1"/>
</dbReference>
<evidence type="ECO:0000256" key="1">
    <source>
        <dbReference type="SAM" id="Phobius"/>
    </source>
</evidence>
<evidence type="ECO:0000313" key="3">
    <source>
        <dbReference type="EMBL" id="MBN7817618.1"/>
    </source>
</evidence>
<feature type="domain" description="Phosphatidic acid phosphatase type 2/haloperoxidase" evidence="2">
    <location>
        <begin position="60"/>
        <end position="175"/>
    </location>
</feature>
<dbReference type="InterPro" id="IPR036938">
    <property type="entry name" value="PAP2/HPO_sf"/>
</dbReference>
<dbReference type="EMBL" id="JAFKCU010000006">
    <property type="protein sequence ID" value="MBN7817618.1"/>
    <property type="molecule type" value="Genomic_DNA"/>
</dbReference>
<feature type="transmembrane region" description="Helical" evidence="1">
    <location>
        <begin position="55"/>
        <end position="77"/>
    </location>
</feature>
<dbReference type="PANTHER" id="PTHR14969:SF13">
    <property type="entry name" value="AT30094P"/>
    <property type="match status" value="1"/>
</dbReference>
<keyword evidence="1" id="KW-1133">Transmembrane helix</keyword>
<accession>A0ABS3CKH6</accession>
<sequence length="191" mass="22269">MIENLKKWDEELFIFLNSLHADWLDPIMFQISQTITWIPFYAILIYFIYKADPKISWWVFGGAALAILIADQTTSGFMKPFFERLRPCHDERWEGIIHNYERCGGLYGFASSHAANTFAIATFLNLKVGKQIKYLKWLFLWAAFISYTRIYLGVHYPVDVFIGAFIGCLAGCVSWFLIVFIKREILKSLLK</sequence>
<proteinExistence type="predicted"/>
<dbReference type="InterPro" id="IPR000326">
    <property type="entry name" value="PAP2/HPO"/>
</dbReference>
<keyword evidence="4" id="KW-1185">Reference proteome</keyword>
<protein>
    <submittedName>
        <fullName evidence="3">Phosphatase PAP2 family protein</fullName>
    </submittedName>
</protein>
<keyword evidence="1" id="KW-0812">Transmembrane</keyword>
<dbReference type="CDD" id="cd03395">
    <property type="entry name" value="PAP2_like_4"/>
    <property type="match status" value="1"/>
</dbReference>
<dbReference type="Proteomes" id="UP000664480">
    <property type="component" value="Unassembled WGS sequence"/>
</dbReference>
<feature type="transmembrane region" description="Helical" evidence="1">
    <location>
        <begin position="27"/>
        <end position="49"/>
    </location>
</feature>
<gene>
    <name evidence="3" type="ORF">J0A69_19400</name>
</gene>
<dbReference type="RefSeq" id="WP_206588281.1">
    <property type="nucleotide sequence ID" value="NZ_JAFKCU010000006.1"/>
</dbReference>
<dbReference type="SMART" id="SM00014">
    <property type="entry name" value="acidPPc"/>
    <property type="match status" value="1"/>
</dbReference>